<sequence>MVLVSSVWVLVLLVSVQCLSRDQLFDYGIRFGDRILGSGTDSVRELELEQPLYFFKGNFRKIYWELVGRIVPVVAIRLKNYFMSRDEKHKLLETEFWRISSSGDRSAFV</sequence>
<evidence type="ECO:0000313" key="2">
    <source>
        <dbReference type="EMBL" id="KAK7127291.1"/>
    </source>
</evidence>
<dbReference type="EMBL" id="JAYKXH010000022">
    <property type="protein sequence ID" value="KAK7127291.1"/>
    <property type="molecule type" value="Genomic_DNA"/>
</dbReference>
<comment type="caution">
    <text evidence="2">The sequence shown here is derived from an EMBL/GenBank/DDBJ whole genome shotgun (WGS) entry which is preliminary data.</text>
</comment>
<gene>
    <name evidence="2" type="ORF">R3I93_020008</name>
</gene>
<keyword evidence="3" id="KW-1185">Reference proteome</keyword>
<proteinExistence type="predicted"/>
<reference evidence="2 3" key="1">
    <citation type="submission" date="2024-02" db="EMBL/GenBank/DDBJ databases">
        <title>Chromosome-level genome assembly of the Eurasian Minnow (Phoxinus phoxinus).</title>
        <authorList>
            <person name="Oriowo T.O."/>
            <person name="Martin S."/>
            <person name="Stange M."/>
            <person name="Chrysostomakis Y."/>
            <person name="Brown T."/>
            <person name="Winkler S."/>
            <person name="Kukowka S."/>
            <person name="Myers E.W."/>
            <person name="Bohne A."/>
        </authorList>
    </citation>
    <scope>NUCLEOTIDE SEQUENCE [LARGE SCALE GENOMIC DNA]</scope>
    <source>
        <strain evidence="2">ZFMK-TIS-60720</strain>
        <tissue evidence="2">Whole Organism</tissue>
    </source>
</reference>
<feature type="chain" id="PRO_5042879450" evidence="1">
    <location>
        <begin position="19"/>
        <end position="109"/>
    </location>
</feature>
<keyword evidence="1" id="KW-0732">Signal</keyword>
<dbReference type="Proteomes" id="UP001364617">
    <property type="component" value="Unassembled WGS sequence"/>
</dbReference>
<organism evidence="2 3">
    <name type="scientific">Phoxinus phoxinus</name>
    <name type="common">Eurasian minnow</name>
    <dbReference type="NCBI Taxonomy" id="58324"/>
    <lineage>
        <taxon>Eukaryota</taxon>
        <taxon>Metazoa</taxon>
        <taxon>Chordata</taxon>
        <taxon>Craniata</taxon>
        <taxon>Vertebrata</taxon>
        <taxon>Euteleostomi</taxon>
        <taxon>Actinopterygii</taxon>
        <taxon>Neopterygii</taxon>
        <taxon>Teleostei</taxon>
        <taxon>Ostariophysi</taxon>
        <taxon>Cypriniformes</taxon>
        <taxon>Leuciscidae</taxon>
        <taxon>Phoxininae</taxon>
        <taxon>Phoxinus</taxon>
    </lineage>
</organism>
<protein>
    <submittedName>
        <fullName evidence="2">Uncharacterized protein</fullName>
    </submittedName>
</protein>
<evidence type="ECO:0000313" key="3">
    <source>
        <dbReference type="Proteomes" id="UP001364617"/>
    </source>
</evidence>
<feature type="signal peptide" evidence="1">
    <location>
        <begin position="1"/>
        <end position="18"/>
    </location>
</feature>
<dbReference type="AlphaFoldDB" id="A0AAN9CB41"/>
<name>A0AAN9CB41_9TELE</name>
<accession>A0AAN9CB41</accession>
<evidence type="ECO:0000256" key="1">
    <source>
        <dbReference type="SAM" id="SignalP"/>
    </source>
</evidence>